<feature type="compositionally biased region" description="Basic residues" evidence="1">
    <location>
        <begin position="153"/>
        <end position="166"/>
    </location>
</feature>
<feature type="compositionally biased region" description="Basic residues" evidence="1">
    <location>
        <begin position="181"/>
        <end position="190"/>
    </location>
</feature>
<organism evidence="2 3">
    <name type="scientific">Jaapia argillacea MUCL 33604</name>
    <dbReference type="NCBI Taxonomy" id="933084"/>
    <lineage>
        <taxon>Eukaryota</taxon>
        <taxon>Fungi</taxon>
        <taxon>Dikarya</taxon>
        <taxon>Basidiomycota</taxon>
        <taxon>Agaricomycotina</taxon>
        <taxon>Agaricomycetes</taxon>
        <taxon>Agaricomycetidae</taxon>
        <taxon>Jaapiales</taxon>
        <taxon>Jaapiaceae</taxon>
        <taxon>Jaapia</taxon>
    </lineage>
</organism>
<keyword evidence="3" id="KW-1185">Reference proteome</keyword>
<dbReference type="EMBL" id="KL197715">
    <property type="protein sequence ID" value="KDQ59427.1"/>
    <property type="molecule type" value="Genomic_DNA"/>
</dbReference>
<sequence length="371" mass="40626">MTTQITRTNTNSSETSSSSFDIVSPRDSFYDDGASSDDEIVWTRADLSASILSQPSAPRTFSLSRSESIDGDWIIFNPGTTGSHSRSSSNDLSISLSVLSIGTTTSDKSGLVLRERPPHITIPNAQAGNSGRSKVDDRPAAPPSPQSDSSSQKRARRRRRRARAKAAKAESDGSASPPSTPKKKFKKKGKKETTPKPQQAVLPGSQRTVTTRGGLGDREIVDDVSERGDDGLTVSAYEEAVRYITVFLSDPRSKDQLTLLQALIIELGLCGRDTPPSPSYDYPSRSPSPSFYALPDLPRTVTQAKALLKSRAFLNIKEYLAVREQGQDAVQRVLHPNRSSLLRDLRDKKSRAPLRWVKESGLNVLLVQVYR</sequence>
<dbReference type="OrthoDB" id="2596481at2759"/>
<dbReference type="HOGENOM" id="CLU_070625_0_0_1"/>
<feature type="region of interest" description="Disordered" evidence="1">
    <location>
        <begin position="105"/>
        <end position="218"/>
    </location>
</feature>
<gene>
    <name evidence="2" type="ORF">JAAARDRAFT_32988</name>
</gene>
<evidence type="ECO:0000313" key="2">
    <source>
        <dbReference type="EMBL" id="KDQ59427.1"/>
    </source>
</evidence>
<evidence type="ECO:0000256" key="1">
    <source>
        <dbReference type="SAM" id="MobiDB-lite"/>
    </source>
</evidence>
<protein>
    <submittedName>
        <fullName evidence="2">Uncharacterized protein</fullName>
    </submittedName>
</protein>
<name>A0A067Q7I1_9AGAM</name>
<feature type="region of interest" description="Disordered" evidence="1">
    <location>
        <begin position="1"/>
        <end position="25"/>
    </location>
</feature>
<dbReference type="Proteomes" id="UP000027265">
    <property type="component" value="Unassembled WGS sequence"/>
</dbReference>
<feature type="compositionally biased region" description="Low complexity" evidence="1">
    <location>
        <begin position="1"/>
        <end position="19"/>
    </location>
</feature>
<dbReference type="AlphaFoldDB" id="A0A067Q7I1"/>
<feature type="compositionally biased region" description="Polar residues" evidence="1">
    <location>
        <begin position="123"/>
        <end position="132"/>
    </location>
</feature>
<accession>A0A067Q7I1</accession>
<reference evidence="3" key="1">
    <citation type="journal article" date="2014" name="Proc. Natl. Acad. Sci. U.S.A.">
        <title>Extensive sampling of basidiomycete genomes demonstrates inadequacy of the white-rot/brown-rot paradigm for wood decay fungi.</title>
        <authorList>
            <person name="Riley R."/>
            <person name="Salamov A.A."/>
            <person name="Brown D.W."/>
            <person name="Nagy L.G."/>
            <person name="Floudas D."/>
            <person name="Held B.W."/>
            <person name="Levasseur A."/>
            <person name="Lombard V."/>
            <person name="Morin E."/>
            <person name="Otillar R."/>
            <person name="Lindquist E.A."/>
            <person name="Sun H."/>
            <person name="LaButti K.M."/>
            <person name="Schmutz J."/>
            <person name="Jabbour D."/>
            <person name="Luo H."/>
            <person name="Baker S.E."/>
            <person name="Pisabarro A.G."/>
            <person name="Walton J.D."/>
            <person name="Blanchette R.A."/>
            <person name="Henrissat B."/>
            <person name="Martin F."/>
            <person name="Cullen D."/>
            <person name="Hibbett D.S."/>
            <person name="Grigoriev I.V."/>
        </authorList>
    </citation>
    <scope>NUCLEOTIDE SEQUENCE [LARGE SCALE GENOMIC DNA]</scope>
    <source>
        <strain evidence="3">MUCL 33604</strain>
    </source>
</reference>
<proteinExistence type="predicted"/>
<dbReference type="InParanoid" id="A0A067Q7I1"/>
<evidence type="ECO:0000313" key="3">
    <source>
        <dbReference type="Proteomes" id="UP000027265"/>
    </source>
</evidence>